<dbReference type="GO" id="GO:0003856">
    <property type="term" value="F:3-dehydroquinate synthase activity"/>
    <property type="evidence" value="ECO:0007669"/>
    <property type="project" value="UniProtKB-UniRule"/>
</dbReference>
<dbReference type="InterPro" id="IPR050071">
    <property type="entry name" value="Dehydroquinate_synthase"/>
</dbReference>
<comment type="cofactor">
    <cofactor evidence="2">
        <name>Co(2+)</name>
        <dbReference type="ChEBI" id="CHEBI:48828"/>
    </cofactor>
</comment>
<evidence type="ECO:0000256" key="4">
    <source>
        <dbReference type="ARBA" id="ARBA00003485"/>
    </source>
</evidence>
<dbReference type="GO" id="GO:0009423">
    <property type="term" value="P:chorismate biosynthetic process"/>
    <property type="evidence" value="ECO:0007669"/>
    <property type="project" value="UniProtKB-UniRule"/>
</dbReference>
<evidence type="ECO:0000256" key="10">
    <source>
        <dbReference type="ARBA" id="ARBA00023285"/>
    </source>
</evidence>
<dbReference type="Pfam" id="PF24621">
    <property type="entry name" value="DHQS_C"/>
    <property type="match status" value="1"/>
</dbReference>
<comment type="function">
    <text evidence="4">Catalyzes the conversion of 3-deoxy-D-arabino-heptulosonate 7-phosphate (DAHP) to dehydroquinate (DHQ).</text>
</comment>
<protein>
    <recommendedName>
        <fullName evidence="11">3-dehydroquinate synthase</fullName>
        <ecNumber evidence="11">4.2.3.4</ecNumber>
    </recommendedName>
</protein>
<keyword evidence="7" id="KW-0862">Zinc</keyword>
<dbReference type="OrthoDB" id="9806583at2"/>
<evidence type="ECO:0000256" key="5">
    <source>
        <dbReference type="ARBA" id="ARBA00022723"/>
    </source>
</evidence>
<dbReference type="Gene3D" id="1.20.1090.10">
    <property type="entry name" value="Dehydroquinate synthase-like - alpha domain"/>
    <property type="match status" value="1"/>
</dbReference>
<proteinExistence type="predicted"/>
<evidence type="ECO:0000256" key="3">
    <source>
        <dbReference type="ARBA" id="ARBA00001947"/>
    </source>
</evidence>
<keyword evidence="10" id="KW-0170">Cobalt</keyword>
<dbReference type="PANTHER" id="PTHR43622">
    <property type="entry name" value="3-DEHYDROQUINATE SYNTHASE"/>
    <property type="match status" value="1"/>
</dbReference>
<evidence type="ECO:0000313" key="14">
    <source>
        <dbReference type="EMBL" id="RMA64469.1"/>
    </source>
</evidence>
<dbReference type="GO" id="GO:0005737">
    <property type="term" value="C:cytoplasm"/>
    <property type="evidence" value="ECO:0007669"/>
    <property type="project" value="InterPro"/>
</dbReference>
<evidence type="ECO:0000259" key="13">
    <source>
        <dbReference type="Pfam" id="PF24621"/>
    </source>
</evidence>
<dbReference type="NCBIfam" id="TIGR01357">
    <property type="entry name" value="aroB"/>
    <property type="match status" value="1"/>
</dbReference>
<feature type="domain" description="3-dehydroquinate synthase N-terminal" evidence="12">
    <location>
        <begin position="62"/>
        <end position="174"/>
    </location>
</feature>
<accession>A0A3L9YZE4</accession>
<dbReference type="GO" id="GO:0009073">
    <property type="term" value="P:aromatic amino acid family biosynthetic process"/>
    <property type="evidence" value="ECO:0007669"/>
    <property type="project" value="InterPro"/>
</dbReference>
<evidence type="ECO:0000256" key="11">
    <source>
        <dbReference type="NCBIfam" id="TIGR01357"/>
    </source>
</evidence>
<keyword evidence="9" id="KW-0456">Lyase</keyword>
<dbReference type="InterPro" id="IPR030960">
    <property type="entry name" value="DHQS/DOIS_N"/>
</dbReference>
<reference evidence="14 15" key="1">
    <citation type="submission" date="2018-10" db="EMBL/GenBank/DDBJ databases">
        <title>Genomic Encyclopedia of Archaeal and Bacterial Type Strains, Phase II (KMG-II): from individual species to whole genera.</title>
        <authorList>
            <person name="Goeker M."/>
        </authorList>
    </citation>
    <scope>NUCLEOTIDE SEQUENCE [LARGE SCALE GENOMIC DNA]</scope>
    <source>
        <strain evidence="14 15">DSM 23424</strain>
    </source>
</reference>
<evidence type="ECO:0000256" key="2">
    <source>
        <dbReference type="ARBA" id="ARBA00001941"/>
    </source>
</evidence>
<dbReference type="FunFam" id="3.40.50.1970:FF:000007">
    <property type="entry name" value="Pentafunctional AROM polypeptide"/>
    <property type="match status" value="1"/>
</dbReference>
<dbReference type="RefSeq" id="WP_121906915.1">
    <property type="nucleotide sequence ID" value="NZ_REFC01000012.1"/>
</dbReference>
<comment type="cofactor">
    <cofactor evidence="1">
        <name>NAD(+)</name>
        <dbReference type="ChEBI" id="CHEBI:57540"/>
    </cofactor>
</comment>
<dbReference type="InterPro" id="IPR016037">
    <property type="entry name" value="DHQ_synth_AroB"/>
</dbReference>
<dbReference type="GO" id="GO:0046872">
    <property type="term" value="F:metal ion binding"/>
    <property type="evidence" value="ECO:0007669"/>
    <property type="project" value="UniProtKB-KW"/>
</dbReference>
<dbReference type="InterPro" id="IPR056179">
    <property type="entry name" value="DHQS_C"/>
</dbReference>
<dbReference type="Gene3D" id="3.40.50.1970">
    <property type="match status" value="1"/>
</dbReference>
<evidence type="ECO:0000256" key="6">
    <source>
        <dbReference type="ARBA" id="ARBA00022741"/>
    </source>
</evidence>
<comment type="caution">
    <text evidence="14">The sequence shown here is derived from an EMBL/GenBank/DDBJ whole genome shotgun (WGS) entry which is preliminary data.</text>
</comment>
<evidence type="ECO:0000313" key="15">
    <source>
        <dbReference type="Proteomes" id="UP000271339"/>
    </source>
</evidence>
<evidence type="ECO:0000256" key="1">
    <source>
        <dbReference type="ARBA" id="ARBA00001911"/>
    </source>
</evidence>
<evidence type="ECO:0000256" key="9">
    <source>
        <dbReference type="ARBA" id="ARBA00023239"/>
    </source>
</evidence>
<dbReference type="EMBL" id="REFC01000012">
    <property type="protein sequence ID" value="RMA64469.1"/>
    <property type="molecule type" value="Genomic_DNA"/>
</dbReference>
<evidence type="ECO:0000256" key="7">
    <source>
        <dbReference type="ARBA" id="ARBA00022833"/>
    </source>
</evidence>
<name>A0A3L9YZE4_9FLAO</name>
<dbReference type="PIRSF" id="PIRSF001455">
    <property type="entry name" value="DHQ_synth"/>
    <property type="match status" value="1"/>
</dbReference>
<keyword evidence="8" id="KW-0520">NAD</keyword>
<dbReference type="Pfam" id="PF01761">
    <property type="entry name" value="DHQ_synthase"/>
    <property type="match status" value="1"/>
</dbReference>
<sequence length="360" mass="40367">MKQVIKERGSVYGNENSIDLLTNILETLSPTRIFILTDTNTAKYCLPYLLKRVTLLSNAKTLTFQEGEAHKTIETCSEIWNSLSQNGADRNSLLINLGGGVVTDLGGFVASTFKRGIEFINIPTSLLAMVDASVGGKNGVDLGVLKNQIGVIRNPYCVIIDVDFLNSLPKQQITSGFAEMLKHGLIHSEDYWTRVKRFPIANTSEAKELIWESIEIKNNVVEQDPEERGLRKTLNYGHTLGHAIESYFLKNQNKQALLHGEAIAVGMVLTTFISSELSAFPSTKLKEITEVILAHFPKQEFSKNDIEEIIKLLIYDKKNRNGKVLFVLLKGYGDHITDCEVPNALIHKAFDYYKNFEKNI</sequence>
<keyword evidence="15" id="KW-1185">Reference proteome</keyword>
<organism evidence="14 15">
    <name type="scientific">Ulvibacter antarcticus</name>
    <dbReference type="NCBI Taxonomy" id="442714"/>
    <lineage>
        <taxon>Bacteria</taxon>
        <taxon>Pseudomonadati</taxon>
        <taxon>Bacteroidota</taxon>
        <taxon>Flavobacteriia</taxon>
        <taxon>Flavobacteriales</taxon>
        <taxon>Flavobacteriaceae</taxon>
        <taxon>Ulvibacter</taxon>
    </lineage>
</organism>
<dbReference type="SUPFAM" id="SSF56796">
    <property type="entry name" value="Dehydroquinate synthase-like"/>
    <property type="match status" value="1"/>
</dbReference>
<dbReference type="GO" id="GO:0000166">
    <property type="term" value="F:nucleotide binding"/>
    <property type="evidence" value="ECO:0007669"/>
    <property type="project" value="UniProtKB-KW"/>
</dbReference>
<gene>
    <name evidence="14" type="ORF">BXY75_1345</name>
</gene>
<keyword evidence="5" id="KW-0479">Metal-binding</keyword>
<dbReference type="PANTHER" id="PTHR43622:SF1">
    <property type="entry name" value="3-DEHYDROQUINATE SYNTHASE"/>
    <property type="match status" value="1"/>
</dbReference>
<dbReference type="Proteomes" id="UP000271339">
    <property type="component" value="Unassembled WGS sequence"/>
</dbReference>
<evidence type="ECO:0000256" key="8">
    <source>
        <dbReference type="ARBA" id="ARBA00023027"/>
    </source>
</evidence>
<keyword evidence="6" id="KW-0547">Nucleotide-binding</keyword>
<dbReference type="EC" id="4.2.3.4" evidence="11"/>
<dbReference type="InterPro" id="IPR030963">
    <property type="entry name" value="DHQ_synth_fam"/>
</dbReference>
<comment type="cofactor">
    <cofactor evidence="3">
        <name>Zn(2+)</name>
        <dbReference type="ChEBI" id="CHEBI:29105"/>
    </cofactor>
</comment>
<dbReference type="CDD" id="cd08195">
    <property type="entry name" value="DHQS"/>
    <property type="match status" value="1"/>
</dbReference>
<evidence type="ECO:0000259" key="12">
    <source>
        <dbReference type="Pfam" id="PF01761"/>
    </source>
</evidence>
<feature type="domain" description="3-dehydroquinate synthase C-terminal" evidence="13">
    <location>
        <begin position="176"/>
        <end position="319"/>
    </location>
</feature>
<dbReference type="AlphaFoldDB" id="A0A3L9YZE4"/>